<reference evidence="2 3" key="1">
    <citation type="submission" date="2020-03" db="EMBL/GenBank/DDBJ databases">
        <title>The genome sequence of Microvirga sp. c23x22.</title>
        <authorList>
            <person name="Zhang X."/>
        </authorList>
    </citation>
    <scope>NUCLEOTIDE SEQUENCE [LARGE SCALE GENOMIC DNA]</scope>
    <source>
        <strain evidence="3">c23x22</strain>
    </source>
</reference>
<organism evidence="2 3">
    <name type="scientific">Microvirga terricola</name>
    <dbReference type="NCBI Taxonomy" id="2719797"/>
    <lineage>
        <taxon>Bacteria</taxon>
        <taxon>Pseudomonadati</taxon>
        <taxon>Pseudomonadota</taxon>
        <taxon>Alphaproteobacteria</taxon>
        <taxon>Hyphomicrobiales</taxon>
        <taxon>Methylobacteriaceae</taxon>
        <taxon>Microvirga</taxon>
    </lineage>
</organism>
<protein>
    <recommendedName>
        <fullName evidence="4">PXPV repeat-containing protein</fullName>
    </recommendedName>
</protein>
<accession>A0ABX0VDD6</accession>
<name>A0ABX0VDD6_9HYPH</name>
<evidence type="ECO:0008006" key="4">
    <source>
        <dbReference type="Google" id="ProtNLM"/>
    </source>
</evidence>
<evidence type="ECO:0000313" key="3">
    <source>
        <dbReference type="Proteomes" id="UP000707352"/>
    </source>
</evidence>
<gene>
    <name evidence="2" type="ORF">HB375_10985</name>
</gene>
<evidence type="ECO:0000256" key="1">
    <source>
        <dbReference type="SAM" id="SignalP"/>
    </source>
</evidence>
<evidence type="ECO:0000313" key="2">
    <source>
        <dbReference type="EMBL" id="NIX77136.1"/>
    </source>
</evidence>
<dbReference type="RefSeq" id="WP_167672551.1">
    <property type="nucleotide sequence ID" value="NZ_JAATJS010000003.1"/>
</dbReference>
<dbReference type="EMBL" id="JAATJS010000003">
    <property type="protein sequence ID" value="NIX77136.1"/>
    <property type="molecule type" value="Genomic_DNA"/>
</dbReference>
<comment type="caution">
    <text evidence="2">The sequence shown here is derived from an EMBL/GenBank/DDBJ whole genome shotgun (WGS) entry which is preliminary data.</text>
</comment>
<keyword evidence="1" id="KW-0732">Signal</keyword>
<keyword evidence="3" id="KW-1185">Reference proteome</keyword>
<feature type="signal peptide" evidence="1">
    <location>
        <begin position="1"/>
        <end position="24"/>
    </location>
</feature>
<feature type="chain" id="PRO_5045853797" description="PXPV repeat-containing protein" evidence="1">
    <location>
        <begin position="25"/>
        <end position="130"/>
    </location>
</feature>
<dbReference type="Proteomes" id="UP000707352">
    <property type="component" value="Unassembled WGS sequence"/>
</dbReference>
<sequence>MTFGKWVLGAVAGGLALGAVSAQAAPLPFVAVDAPASVQNVQFYFYAEDPPPPPVVYYDPPPPRYYAPPPRYYRPAPPPPPTPFYGREYGPPRYGYYNKEAAKNYVKDYRRAEKEIYKERVRAWNKANGF</sequence>
<proteinExistence type="predicted"/>